<evidence type="ECO:0000256" key="9">
    <source>
        <dbReference type="ARBA" id="ARBA00023004"/>
    </source>
</evidence>
<dbReference type="GO" id="GO:0010468">
    <property type="term" value="P:regulation of gene expression"/>
    <property type="evidence" value="ECO:0000318"/>
    <property type="project" value="GO_Central"/>
</dbReference>
<keyword evidence="11" id="KW-0804">Transcription</keyword>
<dbReference type="GO" id="GO:0000785">
    <property type="term" value="C:chromatin"/>
    <property type="evidence" value="ECO:0000318"/>
    <property type="project" value="GO_Central"/>
</dbReference>
<dbReference type="GO" id="GO:0009627">
    <property type="term" value="P:systemic acquired resistance"/>
    <property type="evidence" value="ECO:0007669"/>
    <property type="project" value="EnsemblPlants"/>
</dbReference>
<evidence type="ECO:0000259" key="16">
    <source>
        <dbReference type="PROSITE" id="PS51183"/>
    </source>
</evidence>
<evidence type="ECO:0000313" key="18">
    <source>
        <dbReference type="EMBL" id="ERN13745.1"/>
    </source>
</evidence>
<protein>
    <recommendedName>
        <fullName evidence="20">Lysine-specific demethylase REF6</fullName>
    </recommendedName>
</protein>
<dbReference type="FunFam" id="2.60.120.650:FF:000023">
    <property type="entry name" value="Probable lysine-specific demethylase ELF6"/>
    <property type="match status" value="1"/>
</dbReference>
<evidence type="ECO:0000256" key="1">
    <source>
        <dbReference type="ARBA" id="ARBA00004123"/>
    </source>
</evidence>
<dbReference type="GO" id="GO:0010628">
    <property type="term" value="P:positive regulation of gene expression"/>
    <property type="evidence" value="ECO:0007669"/>
    <property type="project" value="EnsemblPlants"/>
</dbReference>
<dbReference type="GO" id="GO:0010104">
    <property type="term" value="P:regulation of ethylene-activated signaling pathway"/>
    <property type="evidence" value="ECO:0007669"/>
    <property type="project" value="EnsemblPlants"/>
</dbReference>
<dbReference type="GO" id="GO:2000028">
    <property type="term" value="P:regulation of photoperiodism, flowering"/>
    <property type="evidence" value="ECO:0007669"/>
    <property type="project" value="EnsemblPlants"/>
</dbReference>
<dbReference type="GO" id="GO:0048366">
    <property type="term" value="P:leaf development"/>
    <property type="evidence" value="ECO:0007669"/>
    <property type="project" value="EnsemblPlants"/>
</dbReference>
<dbReference type="InterPro" id="IPR003349">
    <property type="entry name" value="JmjN"/>
</dbReference>
<dbReference type="GO" id="GO:0071558">
    <property type="term" value="F:histone H3K27me2/H3K27me3 demethylase activity"/>
    <property type="evidence" value="ECO:0007669"/>
    <property type="project" value="EnsemblPlants"/>
</dbReference>
<keyword evidence="7" id="KW-0223">Dioxygenase</keyword>
<dbReference type="GO" id="GO:0009873">
    <property type="term" value="P:ethylene-activated signaling pathway"/>
    <property type="evidence" value="ECO:0007669"/>
    <property type="project" value="EnsemblPlants"/>
</dbReference>
<evidence type="ECO:0000256" key="6">
    <source>
        <dbReference type="ARBA" id="ARBA00022853"/>
    </source>
</evidence>
<feature type="compositionally biased region" description="Basic and acidic residues" evidence="14">
    <location>
        <begin position="1016"/>
        <end position="1028"/>
    </location>
</feature>
<organism evidence="18 19">
    <name type="scientific">Amborella trichopoda</name>
    <dbReference type="NCBI Taxonomy" id="13333"/>
    <lineage>
        <taxon>Eukaryota</taxon>
        <taxon>Viridiplantae</taxon>
        <taxon>Streptophyta</taxon>
        <taxon>Embryophyta</taxon>
        <taxon>Tracheophyta</taxon>
        <taxon>Spermatophyta</taxon>
        <taxon>Magnoliopsida</taxon>
        <taxon>Amborellales</taxon>
        <taxon>Amborellaceae</taxon>
        <taxon>Amborella</taxon>
    </lineage>
</organism>
<dbReference type="PROSITE" id="PS00028">
    <property type="entry name" value="ZINC_FINGER_C2H2_1"/>
    <property type="match status" value="3"/>
</dbReference>
<keyword evidence="5" id="KW-0862">Zinc</keyword>
<dbReference type="STRING" id="13333.W1Q0V7"/>
<dbReference type="InterPro" id="IPR036236">
    <property type="entry name" value="Znf_C2H2_sf"/>
</dbReference>
<dbReference type="GO" id="GO:1904629">
    <property type="term" value="P:response to diterpene"/>
    <property type="evidence" value="ECO:0007669"/>
    <property type="project" value="EnsemblPlants"/>
</dbReference>
<dbReference type="GO" id="GO:0097355">
    <property type="term" value="P:protein localization to heterochromatin"/>
    <property type="evidence" value="ECO:0007669"/>
    <property type="project" value="EnsemblPlants"/>
</dbReference>
<feature type="domain" description="JmjC" evidence="17">
    <location>
        <begin position="173"/>
        <end position="342"/>
    </location>
</feature>
<feature type="compositionally biased region" description="Basic and acidic residues" evidence="14">
    <location>
        <begin position="1183"/>
        <end position="1198"/>
    </location>
</feature>
<dbReference type="KEGG" id="atr:18441992"/>
<keyword evidence="3" id="KW-0677">Repeat</keyword>
<evidence type="ECO:0000256" key="3">
    <source>
        <dbReference type="ARBA" id="ARBA00022737"/>
    </source>
</evidence>
<evidence type="ECO:0000256" key="13">
    <source>
        <dbReference type="PROSITE-ProRule" id="PRU00042"/>
    </source>
</evidence>
<evidence type="ECO:0000256" key="4">
    <source>
        <dbReference type="ARBA" id="ARBA00022771"/>
    </source>
</evidence>
<dbReference type="OMA" id="MRFREPS"/>
<dbReference type="GO" id="GO:0006355">
    <property type="term" value="P:regulation of DNA-templated transcription"/>
    <property type="evidence" value="ECO:0007669"/>
    <property type="project" value="EnsemblPlants"/>
</dbReference>
<dbReference type="GO" id="GO:0006338">
    <property type="term" value="P:chromatin remodeling"/>
    <property type="evidence" value="ECO:0000318"/>
    <property type="project" value="GO_Central"/>
</dbReference>
<dbReference type="SUPFAM" id="SSF51197">
    <property type="entry name" value="Clavaminate synthase-like"/>
    <property type="match status" value="1"/>
</dbReference>
<dbReference type="GO" id="GO:0010228">
    <property type="term" value="P:vegetative to reproductive phase transition of meristem"/>
    <property type="evidence" value="ECO:0007669"/>
    <property type="project" value="EnsemblPlants"/>
</dbReference>
<evidence type="ECO:0000256" key="10">
    <source>
        <dbReference type="ARBA" id="ARBA00023015"/>
    </source>
</evidence>
<dbReference type="GO" id="GO:0042803">
    <property type="term" value="F:protein homodimerization activity"/>
    <property type="evidence" value="ECO:0007669"/>
    <property type="project" value="EnsemblPlants"/>
</dbReference>
<feature type="domain" description="JmjN" evidence="16">
    <location>
        <begin position="16"/>
        <end position="57"/>
    </location>
</feature>
<dbReference type="PROSITE" id="PS51183">
    <property type="entry name" value="JMJN"/>
    <property type="match status" value="1"/>
</dbReference>
<dbReference type="Gene3D" id="3.30.160.60">
    <property type="entry name" value="Classic Zinc Finger"/>
    <property type="match status" value="1"/>
</dbReference>
<feature type="region of interest" description="Disordered" evidence="14">
    <location>
        <begin position="1016"/>
        <end position="1070"/>
    </location>
</feature>
<keyword evidence="4 13" id="KW-0863">Zinc-finger</keyword>
<dbReference type="GO" id="GO:0009826">
    <property type="term" value="P:unidimensional cell growth"/>
    <property type="evidence" value="ECO:0007669"/>
    <property type="project" value="EnsemblPlants"/>
</dbReference>
<keyword evidence="10" id="KW-0805">Transcription regulation</keyword>
<keyword evidence="2" id="KW-0479">Metal-binding</keyword>
<feature type="domain" description="C2H2-type" evidence="15">
    <location>
        <begin position="1287"/>
        <end position="1316"/>
    </location>
</feature>
<dbReference type="SUPFAM" id="SSF57667">
    <property type="entry name" value="beta-beta-alpha zinc fingers"/>
    <property type="match status" value="2"/>
</dbReference>
<evidence type="ECO:0000256" key="7">
    <source>
        <dbReference type="ARBA" id="ARBA00022964"/>
    </source>
</evidence>
<dbReference type="SMART" id="SM00355">
    <property type="entry name" value="ZnF_C2H2"/>
    <property type="match status" value="4"/>
</dbReference>
<evidence type="ECO:0000256" key="14">
    <source>
        <dbReference type="SAM" id="MobiDB-lite"/>
    </source>
</evidence>
<evidence type="ECO:0000256" key="12">
    <source>
        <dbReference type="ARBA" id="ARBA00023242"/>
    </source>
</evidence>
<keyword evidence="19" id="KW-1185">Reference proteome</keyword>
<keyword evidence="6" id="KW-0156">Chromatin regulator</keyword>
<dbReference type="OrthoDB" id="9547406at2759"/>
<dbReference type="GO" id="GO:0005634">
    <property type="term" value="C:nucleus"/>
    <property type="evidence" value="ECO:0000318"/>
    <property type="project" value="GO_Central"/>
</dbReference>
<dbReference type="GO" id="GO:0009612">
    <property type="term" value="P:response to mechanical stimulus"/>
    <property type="evidence" value="ECO:0007669"/>
    <property type="project" value="EnsemblPlants"/>
</dbReference>
<dbReference type="GO" id="GO:1901333">
    <property type="term" value="P:positive regulation of lateral root development"/>
    <property type="evidence" value="ECO:0007669"/>
    <property type="project" value="EnsemblPlants"/>
</dbReference>
<dbReference type="eggNOG" id="KOG1246">
    <property type="taxonomic scope" value="Eukaryota"/>
</dbReference>
<feature type="compositionally biased region" description="Polar residues" evidence="14">
    <location>
        <begin position="568"/>
        <end position="582"/>
    </location>
</feature>
<evidence type="ECO:0000259" key="17">
    <source>
        <dbReference type="PROSITE" id="PS51184"/>
    </source>
</evidence>
<dbReference type="GO" id="GO:0010286">
    <property type="term" value="P:heat acclimation"/>
    <property type="evidence" value="ECO:0007669"/>
    <property type="project" value="EnsemblPlants"/>
</dbReference>
<dbReference type="GO" id="GO:0009741">
    <property type="term" value="P:response to brassinosteroid"/>
    <property type="evidence" value="ECO:0007669"/>
    <property type="project" value="EnsemblPlants"/>
</dbReference>
<dbReference type="HOGENOM" id="CLU_001687_1_0_1"/>
<dbReference type="InterPro" id="IPR013087">
    <property type="entry name" value="Znf_C2H2_type"/>
</dbReference>
<dbReference type="GO" id="GO:0043565">
    <property type="term" value="F:sequence-specific DNA binding"/>
    <property type="evidence" value="ECO:0007669"/>
    <property type="project" value="EnsemblPlants"/>
</dbReference>
<dbReference type="Pfam" id="PF02375">
    <property type="entry name" value="JmjN"/>
    <property type="match status" value="1"/>
</dbReference>
<dbReference type="Proteomes" id="UP000017836">
    <property type="component" value="Unassembled WGS sequence"/>
</dbReference>
<dbReference type="SMART" id="SM00558">
    <property type="entry name" value="JmjC"/>
    <property type="match status" value="1"/>
</dbReference>
<reference evidence="19" key="1">
    <citation type="journal article" date="2013" name="Science">
        <title>The Amborella genome and the evolution of flowering plants.</title>
        <authorList>
            <consortium name="Amborella Genome Project"/>
        </authorList>
    </citation>
    <scope>NUCLEOTIDE SEQUENCE [LARGE SCALE GENOMIC DNA]</scope>
</reference>
<gene>
    <name evidence="18" type="ORF">AMTR_s00049p00181100</name>
</gene>
<evidence type="ECO:0000256" key="5">
    <source>
        <dbReference type="ARBA" id="ARBA00022833"/>
    </source>
</evidence>
<feature type="region of interest" description="Disordered" evidence="14">
    <location>
        <begin position="1105"/>
        <end position="1198"/>
    </location>
</feature>
<dbReference type="GO" id="GO:0051260">
    <property type="term" value="P:protein homooligomerization"/>
    <property type="evidence" value="ECO:0007669"/>
    <property type="project" value="EnsemblPlants"/>
</dbReference>
<evidence type="ECO:0000313" key="19">
    <source>
        <dbReference type="Proteomes" id="UP000017836"/>
    </source>
</evidence>
<dbReference type="EMBL" id="KI392567">
    <property type="protein sequence ID" value="ERN13745.1"/>
    <property type="molecule type" value="Genomic_DNA"/>
</dbReference>
<feature type="compositionally biased region" description="Basic and acidic residues" evidence="14">
    <location>
        <begin position="1047"/>
        <end position="1056"/>
    </location>
</feature>
<feature type="region of interest" description="Disordered" evidence="14">
    <location>
        <begin position="564"/>
        <end position="630"/>
    </location>
</feature>
<dbReference type="GO" id="GO:0009737">
    <property type="term" value="P:response to abscisic acid"/>
    <property type="evidence" value="ECO:0007669"/>
    <property type="project" value="EnsemblPlants"/>
</dbReference>
<keyword evidence="8" id="KW-0560">Oxidoreductase</keyword>
<dbReference type="SMART" id="SM00545">
    <property type="entry name" value="JmjN"/>
    <property type="match status" value="1"/>
</dbReference>
<dbReference type="eggNOG" id="KOG1721">
    <property type="taxonomic scope" value="Eukaryota"/>
</dbReference>
<evidence type="ECO:0000259" key="15">
    <source>
        <dbReference type="PROSITE" id="PS50157"/>
    </source>
</evidence>
<dbReference type="PANTHER" id="PTHR10694:SF38">
    <property type="entry name" value="LYSINE-SPECIFIC DEMETHYLASE REF6"/>
    <property type="match status" value="1"/>
</dbReference>
<sequence length="1316" mass="146343">MTDTEVLPWLKSLSLAPEYRPTMAEFQDPIAYIYKIEKEASSYGICKIIPPLPPSPKKTAIANLNHSLSALSPSCTFSTRQQQIGFCPRKPRPSATVVQKPVWQSGETYTLEQFEAKAKAFAKSRLKNPNSRPLAIETQFWKATADKPITVEYANDMPGSAFGDPVEQGVRRVIGESEWNMKVVSRAKGSVLRFMPEEIPGVTSPMVYVAMLFSWFAWHVEDHDLHSLNYLHLGSSKTWYGVPRDAAFAFEEVIRAHGYGGQVNPLVAFAMLGEKTTVMSPQVLIDAGVPCCRLVQNAGEFVVTFPRAYHSGFSHGFNCGEAANIATPEWLRVAKDAAIRRASINYPPMVSHIQLLHALALSFHSRIPSSITVEPWSSRLKDKMKGEGEIVVKDLFLQNMIETNDLLHTLSEKGSMCLLLPPSILCETSHVKSKTGLSSNNSEEMSESSNLALRHMTGFDPRKGKAYPLIEGKRVTSIKARFHKGNHGSYAPINRNECLNDSTLSCDLQLDQGLLSCVTCGVLGFACMAVIQPSEAAARNLQSGNCSFLSDQCGGSGLTSDAYPTAEGNANDSDLNSCSGYTKTDERDDQDDSQIYSTSHQDCNPPLIKDEKDGQNAYPRTLEKSDPSTADHNISSLALLASAYGNASDSEEDEAIQHDITMHTNEVSPIDTSIACIGTQQSMPVCAYLPPILRSKDELQCGDSVLLCSSSPHQNEAANIINHPITNSLSGNEVAAQTSSSFHITNKFSENSSAKNNNNIPLSRTPNVYQRRTELVHPDCMPSNCNVPFEQLGCVSNGGPTENVNETAIVNCIDTVRNNRNNSEWQDIDKDSSRMHIFCLEHAMEAEKQLQLMGGANILLLCHSDYPKIEEKAKSIAEEMGVIHSWNGIVFKEASLEDLERLRVVLEEEDDETSHGNGDWAVKLGVNLYHTSNLSRSPLYSKQMPYNSVLYEVLGCNSPDDSSPPGPRPRGRYARQKKIVVAGKWCGKVWMVNQVHPYLSNGKHLKEQHVVLTTKELENDSKPGERNLDPNQAQKSREDVSEPDEAGTSRDSDPEAVKASGSLERVSSLDASLKRKRFTKRRMSLRRVCSKRPKFCEWGAAGMEGIDPASEEHDEIGKEPREGETPRSAMKKWNQLDVSPKGEADEGGPSTRLRQRPRKPQPTSNDETEVPYKRCVRKKREKKIPESGNKEAREIKAPGDEDAYQCDIDGCSMGFGTKQELVIHKRNQCAVKGCGKKFFSHKYLLQHRRVHLDDRPLKCPWKGCKMTFKWAWARTEHIRVHTGDRPYVCKDNGCGRTFRFVSDFSRHKRKTGHFGK</sequence>
<comment type="subcellular location">
    <subcellularLocation>
        <location evidence="1">Nucleus</location>
    </subcellularLocation>
</comment>
<evidence type="ECO:0008006" key="20">
    <source>
        <dbReference type="Google" id="ProtNLM"/>
    </source>
</evidence>
<dbReference type="InterPro" id="IPR003347">
    <property type="entry name" value="JmjC_dom"/>
</dbReference>
<evidence type="ECO:0000256" key="8">
    <source>
        <dbReference type="ARBA" id="ARBA00023002"/>
    </source>
</evidence>
<dbReference type="Gene3D" id="2.60.120.650">
    <property type="entry name" value="Cupin"/>
    <property type="match status" value="1"/>
</dbReference>
<dbReference type="Gramene" id="ERN13745">
    <property type="protein sequence ID" value="ERN13745"/>
    <property type="gene ID" value="AMTR_s00049p00181100"/>
</dbReference>
<dbReference type="Pfam" id="PF02373">
    <property type="entry name" value="JmjC"/>
    <property type="match status" value="1"/>
</dbReference>
<feature type="domain" description="C2H2-type" evidence="15">
    <location>
        <begin position="1257"/>
        <end position="1286"/>
    </location>
</feature>
<proteinExistence type="predicted"/>
<dbReference type="PROSITE" id="PS50157">
    <property type="entry name" value="ZINC_FINGER_C2H2_2"/>
    <property type="match status" value="3"/>
</dbReference>
<evidence type="ECO:0000256" key="2">
    <source>
        <dbReference type="ARBA" id="ARBA00022723"/>
    </source>
</evidence>
<evidence type="ECO:0000256" key="11">
    <source>
        <dbReference type="ARBA" id="ARBA00023163"/>
    </source>
</evidence>
<dbReference type="FunFam" id="3.30.160.60:FF:000747">
    <property type="entry name" value="Probable lysine-specific demethylase ELF6"/>
    <property type="match status" value="1"/>
</dbReference>
<feature type="domain" description="C2H2-type" evidence="15">
    <location>
        <begin position="1227"/>
        <end position="1256"/>
    </location>
</feature>
<accession>W1Q0V7</accession>
<keyword evidence="12" id="KW-0539">Nucleus</keyword>
<dbReference type="GO" id="GO:0008270">
    <property type="term" value="F:zinc ion binding"/>
    <property type="evidence" value="ECO:0007669"/>
    <property type="project" value="UniProtKB-KW"/>
</dbReference>
<feature type="compositionally biased region" description="Basic and acidic residues" evidence="14">
    <location>
        <begin position="1115"/>
        <end position="1125"/>
    </location>
</feature>
<dbReference type="GO" id="GO:0040029">
    <property type="term" value="P:epigenetic regulation of gene expression"/>
    <property type="evidence" value="ECO:0007669"/>
    <property type="project" value="EnsemblPlants"/>
</dbReference>
<dbReference type="PROSITE" id="PS51184">
    <property type="entry name" value="JMJC"/>
    <property type="match status" value="1"/>
</dbReference>
<feature type="compositionally biased region" description="Polar residues" evidence="14">
    <location>
        <begin position="593"/>
        <end position="602"/>
    </location>
</feature>
<keyword evidence="9" id="KW-0408">Iron</keyword>
<dbReference type="PANTHER" id="PTHR10694">
    <property type="entry name" value="LYSINE-SPECIFIC DEMETHYLASE"/>
    <property type="match status" value="1"/>
</dbReference>
<dbReference type="GO" id="GO:0046345">
    <property type="term" value="P:abscisic acid catabolic process"/>
    <property type="evidence" value="ECO:0007669"/>
    <property type="project" value="EnsemblPlants"/>
</dbReference>
<name>W1Q0V7_AMBTC</name>
<dbReference type="GO" id="GO:0048838">
    <property type="term" value="P:release of seed from dormancy"/>
    <property type="evidence" value="ECO:0007669"/>
    <property type="project" value="EnsemblPlants"/>
</dbReference>
<dbReference type="GO" id="GO:0034647">
    <property type="term" value="F:histone H3K4me/H3K4me2/H3K4me3 demethylase activity"/>
    <property type="evidence" value="ECO:0000318"/>
    <property type="project" value="GO_Central"/>
</dbReference>